<dbReference type="PANTHER" id="PTHR30535:SF34">
    <property type="entry name" value="MOLYBDATE-BINDING PROTEIN MOLA"/>
    <property type="match status" value="1"/>
</dbReference>
<dbReference type="PANTHER" id="PTHR30535">
    <property type="entry name" value="VITAMIN B12-BINDING PROTEIN"/>
    <property type="match status" value="1"/>
</dbReference>
<dbReference type="InterPro" id="IPR002491">
    <property type="entry name" value="ABC_transptr_periplasmic_BD"/>
</dbReference>
<dbReference type="Pfam" id="PF01497">
    <property type="entry name" value="Peripla_BP_2"/>
    <property type="match status" value="1"/>
</dbReference>
<accession>S0G7N8</accession>
<dbReference type="SUPFAM" id="SSF53807">
    <property type="entry name" value="Helical backbone' metal receptor"/>
    <property type="match status" value="1"/>
</dbReference>
<evidence type="ECO:0000313" key="3">
    <source>
        <dbReference type="Proteomes" id="UP000014216"/>
    </source>
</evidence>
<dbReference type="Gene3D" id="3.40.50.1980">
    <property type="entry name" value="Nitrogenase molybdenum iron protein domain"/>
    <property type="match status" value="2"/>
</dbReference>
<evidence type="ECO:0000313" key="2">
    <source>
        <dbReference type="EMBL" id="EMS81317.1"/>
    </source>
</evidence>
<protein>
    <submittedName>
        <fullName evidence="2">Putative ABC transporter, solute-binding protein</fullName>
    </submittedName>
</protein>
<organism evidence="2 3">
    <name type="scientific">Desulfotignum phosphitoxidans DSM 13687</name>
    <dbReference type="NCBI Taxonomy" id="1286635"/>
    <lineage>
        <taxon>Bacteria</taxon>
        <taxon>Pseudomonadati</taxon>
        <taxon>Thermodesulfobacteriota</taxon>
        <taxon>Desulfobacteria</taxon>
        <taxon>Desulfobacterales</taxon>
        <taxon>Desulfobacteraceae</taxon>
        <taxon>Desulfotignum</taxon>
    </lineage>
</organism>
<dbReference type="RefSeq" id="WP_006964019.1">
    <property type="nucleotide sequence ID" value="NZ_APJX01000001.1"/>
</dbReference>
<dbReference type="AlphaFoldDB" id="S0G7N8"/>
<dbReference type="EMBL" id="APJX01000001">
    <property type="protein sequence ID" value="EMS81317.1"/>
    <property type="molecule type" value="Genomic_DNA"/>
</dbReference>
<dbReference type="Proteomes" id="UP000014216">
    <property type="component" value="Unassembled WGS sequence"/>
</dbReference>
<name>S0G7N8_9BACT</name>
<proteinExistence type="predicted"/>
<reference evidence="2 3" key="1">
    <citation type="journal article" date="2013" name="Genome Announc.">
        <title>Draft Genome Sequence of Desulfotignum phosphitoxidans DSM 13687 Strain FiPS-3.</title>
        <authorList>
            <person name="Poehlein A."/>
            <person name="Daniel R."/>
            <person name="Simeonova D.D."/>
        </authorList>
    </citation>
    <scope>NUCLEOTIDE SEQUENCE [LARGE SCALE GENOMIC DNA]</scope>
    <source>
        <strain evidence="2 3">DSM 13687</strain>
    </source>
</reference>
<comment type="caution">
    <text evidence="2">The sequence shown here is derived from an EMBL/GenBank/DDBJ whole genome shotgun (WGS) entry which is preliminary data.</text>
</comment>
<sequence length="396" mass="44870">MRIQVAPSLFLLAGMICFFIEWICLPDASFAGQGQKEKQITVTDGTGQSVTVHLPIQRIIVEYMDNAELIRILQREDKVVAVAGYDYVFQDCLRQFPKFRRLPSVGHPWGLDYETALGMRPDLLLTFASQNREKRMNLPGVDILFLGLYHPDLIQPDNSSFVRGVRNLGRLLDAREQAETYISWYKDILATILERTEKLQPEEKPTVLISSYPRCNSAGTRYCAYSQNDTLSQASRIAGGRNLVDSLPYEQGVSLPLDPEWLIRENPDFILLHAVDDIKASGYETDDISYLESGVAQFAEAPELASVTAVKNRHIYVLDGHFRNDASGGALAAAYLAALFHPDLFKDIDPEVFHQEYLKMQRLEYDLDQQGVFFFPPLKNDTGLAGIPDRYRESFF</sequence>
<feature type="domain" description="Fe/B12 periplasmic-binding" evidence="1">
    <location>
        <begin position="58"/>
        <end position="348"/>
    </location>
</feature>
<evidence type="ECO:0000259" key="1">
    <source>
        <dbReference type="PROSITE" id="PS50983"/>
    </source>
</evidence>
<dbReference type="PROSITE" id="PS50983">
    <property type="entry name" value="FE_B12_PBP"/>
    <property type="match status" value="1"/>
</dbReference>
<dbReference type="InterPro" id="IPR050902">
    <property type="entry name" value="ABC_Transporter_SBP"/>
</dbReference>
<gene>
    <name evidence="2" type="ORF">Dpo_1c04580</name>
</gene>
<keyword evidence="3" id="KW-1185">Reference proteome</keyword>